<dbReference type="Pfam" id="PF15982">
    <property type="entry name" value="TMEM135_C_rich"/>
    <property type="match status" value="1"/>
</dbReference>
<evidence type="ECO:0000256" key="6">
    <source>
        <dbReference type="SAM" id="Phobius"/>
    </source>
</evidence>
<comment type="subcellular location">
    <subcellularLocation>
        <location evidence="1">Endomembrane system</location>
        <topology evidence="1">Multi-pass membrane protein</topology>
    </subcellularLocation>
</comment>
<name>A0AAW1UTY0_9CUCU</name>
<dbReference type="PANTHER" id="PTHR12459">
    <property type="entry name" value="TRANSMEMBRANE PROTEIN 135-RELATED"/>
    <property type="match status" value="1"/>
</dbReference>
<protein>
    <recommendedName>
        <fullName evidence="7">Transmembrane protein 135 N-terminal domain-containing protein</fullName>
    </recommendedName>
</protein>
<dbReference type="InterPro" id="IPR026749">
    <property type="entry name" value="Tmem135"/>
</dbReference>
<evidence type="ECO:0000313" key="8">
    <source>
        <dbReference type="EMBL" id="KAK9885940.1"/>
    </source>
</evidence>
<dbReference type="InterPro" id="IPR031926">
    <property type="entry name" value="TMEM135_N"/>
</dbReference>
<keyword evidence="9" id="KW-1185">Reference proteome</keyword>
<proteinExistence type="inferred from homology"/>
<sequence length="487" mass="54819">MLCYFLLKSKMAQSLSKIPVFSPINTCCKDYVHPWTTSCMEALCGLYFCSILYSLRMYTTVYLLSFATKKKLPTKKDVIKTVYGILQSTAFLSGTAFGYSAVVCLLRRILGNFNILTVSFFPAFISSIFSIIIERSHRRSMLALYVSNIATETVWNMLLSRNIVKNIKYGDIAIFAVSSSLLLMYYKAGWHKKSEDSRVDPVFSILKFIVGPYEEKDYASRTSRENSINHLDQNDSYLKNRSGSSYSSKSSSNSISTILTRALQAYRQTIENIKCCDRHLTCPHPFSCLYYTSQGAWKMFGLGLGIQIAIKLVLNMTKIVKSPTLMKHILFKKENINLGAFMGGFAGLFRATLCLMRRTTGRDIPAFALPAGLLAGTAFAKYPNNTVTLYVMWKMLQISYNIGIDKGLLPKVPGFTEFLYCFSTGILFHVAIIEPTNLRPSYWKFLHGISGGRIACMSRPPLDVWGLETSKSLAQVLHNTKTEAVLR</sequence>
<accession>A0AAW1UTY0</accession>
<keyword evidence="5 6" id="KW-0472">Membrane</keyword>
<keyword evidence="4 6" id="KW-1133">Transmembrane helix</keyword>
<evidence type="ECO:0000256" key="4">
    <source>
        <dbReference type="ARBA" id="ARBA00022989"/>
    </source>
</evidence>
<dbReference type="EMBL" id="JARQZJ010000097">
    <property type="protein sequence ID" value="KAK9885940.1"/>
    <property type="molecule type" value="Genomic_DNA"/>
</dbReference>
<organism evidence="8 9">
    <name type="scientific">Henosepilachna vigintioctopunctata</name>
    <dbReference type="NCBI Taxonomy" id="420089"/>
    <lineage>
        <taxon>Eukaryota</taxon>
        <taxon>Metazoa</taxon>
        <taxon>Ecdysozoa</taxon>
        <taxon>Arthropoda</taxon>
        <taxon>Hexapoda</taxon>
        <taxon>Insecta</taxon>
        <taxon>Pterygota</taxon>
        <taxon>Neoptera</taxon>
        <taxon>Endopterygota</taxon>
        <taxon>Coleoptera</taxon>
        <taxon>Polyphaga</taxon>
        <taxon>Cucujiformia</taxon>
        <taxon>Coccinelloidea</taxon>
        <taxon>Coccinellidae</taxon>
        <taxon>Epilachninae</taxon>
        <taxon>Epilachnini</taxon>
        <taxon>Henosepilachna</taxon>
    </lineage>
</organism>
<keyword evidence="3 6" id="KW-0812">Transmembrane</keyword>
<comment type="similarity">
    <text evidence="2">Belongs to the TMEM135 family.</text>
</comment>
<evidence type="ECO:0000256" key="3">
    <source>
        <dbReference type="ARBA" id="ARBA00022692"/>
    </source>
</evidence>
<gene>
    <name evidence="8" type="ORF">WA026_013817</name>
</gene>
<dbReference type="Proteomes" id="UP001431783">
    <property type="component" value="Unassembled WGS sequence"/>
</dbReference>
<evidence type="ECO:0000256" key="1">
    <source>
        <dbReference type="ARBA" id="ARBA00004127"/>
    </source>
</evidence>
<feature type="transmembrane region" description="Helical" evidence="6">
    <location>
        <begin position="45"/>
        <end position="64"/>
    </location>
</feature>
<evidence type="ECO:0000256" key="2">
    <source>
        <dbReference type="ARBA" id="ARBA00008924"/>
    </source>
</evidence>
<evidence type="ECO:0000259" key="7">
    <source>
        <dbReference type="Pfam" id="PF15982"/>
    </source>
</evidence>
<evidence type="ECO:0000313" key="9">
    <source>
        <dbReference type="Proteomes" id="UP001431783"/>
    </source>
</evidence>
<dbReference type="AlphaFoldDB" id="A0AAW1UTY0"/>
<feature type="domain" description="Transmembrane protein 135 N-terminal" evidence="7">
    <location>
        <begin position="28"/>
        <end position="157"/>
    </location>
</feature>
<dbReference type="PANTHER" id="PTHR12459:SF15">
    <property type="entry name" value="TRANSMEMBRANE PROTEIN 135"/>
    <property type="match status" value="1"/>
</dbReference>
<reference evidence="8 9" key="1">
    <citation type="submission" date="2023-03" db="EMBL/GenBank/DDBJ databases">
        <title>Genome insight into feeding habits of ladybird beetles.</title>
        <authorList>
            <person name="Li H.-S."/>
            <person name="Huang Y.-H."/>
            <person name="Pang H."/>
        </authorList>
    </citation>
    <scope>NUCLEOTIDE SEQUENCE [LARGE SCALE GENOMIC DNA]</scope>
    <source>
        <strain evidence="8">SYSU_2023b</strain>
        <tissue evidence="8">Whole body</tissue>
    </source>
</reference>
<comment type="caution">
    <text evidence="8">The sequence shown here is derived from an EMBL/GenBank/DDBJ whole genome shotgun (WGS) entry which is preliminary data.</text>
</comment>
<evidence type="ECO:0000256" key="5">
    <source>
        <dbReference type="ARBA" id="ARBA00023136"/>
    </source>
</evidence>
<feature type="transmembrane region" description="Helical" evidence="6">
    <location>
        <begin position="115"/>
        <end position="133"/>
    </location>
</feature>
<feature type="transmembrane region" description="Helical" evidence="6">
    <location>
        <begin position="85"/>
        <end position="109"/>
    </location>
</feature>
<dbReference type="GO" id="GO:0012505">
    <property type="term" value="C:endomembrane system"/>
    <property type="evidence" value="ECO:0007669"/>
    <property type="project" value="UniProtKB-SubCell"/>
</dbReference>